<gene>
    <name evidence="3" type="ORF">GCM10025868_09160</name>
</gene>
<dbReference type="InterPro" id="IPR000160">
    <property type="entry name" value="GGDEF_dom"/>
</dbReference>
<dbReference type="Pfam" id="PF00990">
    <property type="entry name" value="GGDEF"/>
    <property type="match status" value="1"/>
</dbReference>
<organism evidence="3 4">
    <name type="scientific">Angustibacter aerolatus</name>
    <dbReference type="NCBI Taxonomy" id="1162965"/>
    <lineage>
        <taxon>Bacteria</taxon>
        <taxon>Bacillati</taxon>
        <taxon>Actinomycetota</taxon>
        <taxon>Actinomycetes</taxon>
        <taxon>Kineosporiales</taxon>
        <taxon>Kineosporiaceae</taxon>
    </lineage>
</organism>
<evidence type="ECO:0000259" key="2">
    <source>
        <dbReference type="PROSITE" id="PS50887"/>
    </source>
</evidence>
<dbReference type="Proteomes" id="UP001157017">
    <property type="component" value="Unassembled WGS sequence"/>
</dbReference>
<feature type="compositionally biased region" description="Basic and acidic residues" evidence="1">
    <location>
        <begin position="108"/>
        <end position="121"/>
    </location>
</feature>
<accession>A0ABQ6JDL7</accession>
<keyword evidence="4" id="KW-1185">Reference proteome</keyword>
<dbReference type="NCBIfam" id="TIGR00254">
    <property type="entry name" value="GGDEF"/>
    <property type="match status" value="1"/>
</dbReference>
<dbReference type="SUPFAM" id="SSF55073">
    <property type="entry name" value="Nucleotide cyclase"/>
    <property type="match status" value="1"/>
</dbReference>
<dbReference type="EMBL" id="BSUZ01000001">
    <property type="protein sequence ID" value="GMA85666.1"/>
    <property type="molecule type" value="Genomic_DNA"/>
</dbReference>
<evidence type="ECO:0000313" key="4">
    <source>
        <dbReference type="Proteomes" id="UP001157017"/>
    </source>
</evidence>
<feature type="domain" description="GGDEF" evidence="2">
    <location>
        <begin position="1"/>
        <end position="107"/>
    </location>
</feature>
<dbReference type="InterPro" id="IPR029787">
    <property type="entry name" value="Nucleotide_cyclase"/>
</dbReference>
<evidence type="ECO:0000256" key="1">
    <source>
        <dbReference type="SAM" id="MobiDB-lite"/>
    </source>
</evidence>
<dbReference type="PROSITE" id="PS50887">
    <property type="entry name" value="GGDEF"/>
    <property type="match status" value="1"/>
</dbReference>
<proteinExistence type="predicted"/>
<sequence>MLLTVAEAITRSTRATDAVARWGDDEFVVLGPGTGLAPLEIERRVRARCVETTTVDRSIWQARISAGGAVLEPWDEGDVDSLLRVADREMHVRRTLRREASAPAYQPVRHDPSPRPPDSRRAGGWPEQV</sequence>
<feature type="region of interest" description="Disordered" evidence="1">
    <location>
        <begin position="97"/>
        <end position="129"/>
    </location>
</feature>
<dbReference type="InterPro" id="IPR043128">
    <property type="entry name" value="Rev_trsase/Diguanyl_cyclase"/>
</dbReference>
<evidence type="ECO:0000313" key="3">
    <source>
        <dbReference type="EMBL" id="GMA85666.1"/>
    </source>
</evidence>
<comment type="caution">
    <text evidence="3">The sequence shown here is derived from an EMBL/GenBank/DDBJ whole genome shotgun (WGS) entry which is preliminary data.</text>
</comment>
<reference evidence="4" key="1">
    <citation type="journal article" date="2019" name="Int. J. Syst. Evol. Microbiol.">
        <title>The Global Catalogue of Microorganisms (GCM) 10K type strain sequencing project: providing services to taxonomists for standard genome sequencing and annotation.</title>
        <authorList>
            <consortium name="The Broad Institute Genomics Platform"/>
            <consortium name="The Broad Institute Genome Sequencing Center for Infectious Disease"/>
            <person name="Wu L."/>
            <person name="Ma J."/>
        </authorList>
    </citation>
    <scope>NUCLEOTIDE SEQUENCE [LARGE SCALE GENOMIC DNA]</scope>
    <source>
        <strain evidence="4">NBRC 108730</strain>
    </source>
</reference>
<name>A0ABQ6JDL7_9ACTN</name>
<protein>
    <recommendedName>
        <fullName evidence="2">GGDEF domain-containing protein</fullName>
    </recommendedName>
</protein>
<dbReference type="Gene3D" id="3.30.70.270">
    <property type="match status" value="1"/>
</dbReference>